<feature type="domain" description="Crinkler effector protein N-terminal" evidence="5">
    <location>
        <begin position="69"/>
        <end position="166"/>
    </location>
</feature>
<accession>A0A9P3H139</accession>
<evidence type="ECO:0000256" key="3">
    <source>
        <dbReference type="ARBA" id="ARBA00022525"/>
    </source>
</evidence>
<evidence type="ECO:0000256" key="4">
    <source>
        <dbReference type="SAM" id="MobiDB-lite"/>
    </source>
</evidence>
<dbReference type="GO" id="GO:0043657">
    <property type="term" value="C:host cell"/>
    <property type="evidence" value="ECO:0007669"/>
    <property type="project" value="UniProtKB-SubCell"/>
</dbReference>
<comment type="subcellular location">
    <subcellularLocation>
        <location evidence="1">Host cell</location>
    </subcellularLocation>
    <subcellularLocation>
        <location evidence="2">Secreted</location>
    </subcellularLocation>
</comment>
<evidence type="ECO:0000313" key="7">
    <source>
        <dbReference type="Proteomes" id="UP000827284"/>
    </source>
</evidence>
<evidence type="ECO:0000256" key="2">
    <source>
        <dbReference type="ARBA" id="ARBA00004613"/>
    </source>
</evidence>
<reference evidence="6" key="1">
    <citation type="submission" date="2021-11" db="EMBL/GenBank/DDBJ databases">
        <authorList>
            <person name="Herlambang A."/>
            <person name="Guo Y."/>
            <person name="Takashima Y."/>
            <person name="Nishizawa T."/>
        </authorList>
    </citation>
    <scope>NUCLEOTIDE SEQUENCE</scope>
    <source>
        <strain evidence="6">E1425</strain>
    </source>
</reference>
<feature type="compositionally biased region" description="Basic residues" evidence="4">
    <location>
        <begin position="1"/>
        <end position="10"/>
    </location>
</feature>
<dbReference type="EMBL" id="BQFW01000001">
    <property type="protein sequence ID" value="GJJ67772.1"/>
    <property type="molecule type" value="Genomic_DNA"/>
</dbReference>
<protein>
    <recommendedName>
        <fullName evidence="5">Crinkler effector protein N-terminal domain-containing protein</fullName>
    </recommendedName>
</protein>
<feature type="compositionally biased region" description="Low complexity" evidence="4">
    <location>
        <begin position="11"/>
        <end position="35"/>
    </location>
</feature>
<dbReference type="Pfam" id="PF20147">
    <property type="entry name" value="Crinkler"/>
    <property type="match status" value="1"/>
</dbReference>
<dbReference type="InterPro" id="IPR045379">
    <property type="entry name" value="Crinkler_N"/>
</dbReference>
<gene>
    <name evidence="6" type="ORF">EMPS_00118</name>
</gene>
<name>A0A9P3H139_9FUNG</name>
<evidence type="ECO:0000256" key="1">
    <source>
        <dbReference type="ARBA" id="ARBA00004340"/>
    </source>
</evidence>
<sequence>MAKNKGKAKAKSSSNLLLRSSGSSTNQPQSSTSRSFPVDSSSQPAISLSAMTDSTMADSTDSLIPNSEISLCCVVDGRSTTFSADILPTKTVDHLKQLICTPARFPGIAPELLTLWKVSIPLLPKKDRREILLDKVPSKEELDESDKISRVFSVQPPEKTIHIIVQPPSQVHAPPFSEDLRPDSPLSGDLRIDIKKITERFFARETEVVRFLTRFVQGHESLPRTTGSFAGLPRVWLRNQQARDDKHPSLLFLDLPDPSTSREPSKELTSDAILDLIKRCPGNVPIFGVSGCGKTRGLIELLSRHWGFYFNASGEDLGSDDMSTLLAQVGSRLGTNRGANNRYARTMTYLLFLSRLLILQFCLRVDGSQSFTSARWTLLQACPHMFMDVFEKLFQRLLPLYQRSVEDEPALMDIVRQALQNTRAYLIMHGGAPQFLVDTRLFVVLDEAQILGEDHVGHFESLSGTKVDRPLLSPILYGFRNIESIGDLTILTSGTGLSVYTLNWARSSGMKRVSGAFDYMEFMGWTNRESVDTYIASVRNQLLTEDARLALDDLLPPEARDLLLKTLVGRFRPIVTAIETIISNGTPGFWKQAIEYTEARLVSWEQRREHGNLIHEIIRLEDKYRKNLDVFQELCTVEEVLGLLLFQRYMFGADSLVLQDAIPELVERAFGRIKIVDGAARTVLDEPFAMKAAENYVRARDAGFIKTMDQWMQRSNNASVHGFAWELMMMNVFIETFKTRALSDWPHNPSISSQCSALDGNATIVGLDEQGLQCGISHEHIQMKEFMSAHVNNGSMHNGRAVPPFFFPKAKPSGPDVVFYIRVKEKLFPVFAQLKLRQIMVTAAVKSALKTVSAHNIENHVKDLGSFCPTDNTYISMIIAYPATVVAKLRPRPDPVYNLRPRPDPKHKRLKQVTVIIDKGNISEIFPQSHVDFLNGIKGPIKRHALGTLEAESLKKTRM</sequence>
<dbReference type="AlphaFoldDB" id="A0A9P3H139"/>
<dbReference type="Proteomes" id="UP000827284">
    <property type="component" value="Unassembled WGS sequence"/>
</dbReference>
<reference evidence="6" key="2">
    <citation type="journal article" date="2022" name="Microbiol. Resour. Announc.">
        <title>Whole-Genome Sequence of Entomortierella parvispora E1425, a Mucoromycotan Fungus Associated with Burkholderiaceae-Related Endosymbiotic Bacteria.</title>
        <authorList>
            <person name="Herlambang A."/>
            <person name="Guo Y."/>
            <person name="Takashima Y."/>
            <person name="Narisawa K."/>
            <person name="Ohta H."/>
            <person name="Nishizawa T."/>
        </authorList>
    </citation>
    <scope>NUCLEOTIDE SEQUENCE</scope>
    <source>
        <strain evidence="6">E1425</strain>
    </source>
</reference>
<keyword evidence="3" id="KW-0964">Secreted</keyword>
<comment type="caution">
    <text evidence="6">The sequence shown here is derived from an EMBL/GenBank/DDBJ whole genome shotgun (WGS) entry which is preliminary data.</text>
</comment>
<evidence type="ECO:0000313" key="6">
    <source>
        <dbReference type="EMBL" id="GJJ67772.1"/>
    </source>
</evidence>
<evidence type="ECO:0000259" key="5">
    <source>
        <dbReference type="Pfam" id="PF20147"/>
    </source>
</evidence>
<proteinExistence type="predicted"/>
<keyword evidence="7" id="KW-1185">Reference proteome</keyword>
<dbReference type="OrthoDB" id="2393824at2759"/>
<organism evidence="6 7">
    <name type="scientific">Entomortierella parvispora</name>
    <dbReference type="NCBI Taxonomy" id="205924"/>
    <lineage>
        <taxon>Eukaryota</taxon>
        <taxon>Fungi</taxon>
        <taxon>Fungi incertae sedis</taxon>
        <taxon>Mucoromycota</taxon>
        <taxon>Mortierellomycotina</taxon>
        <taxon>Mortierellomycetes</taxon>
        <taxon>Mortierellales</taxon>
        <taxon>Mortierellaceae</taxon>
        <taxon>Entomortierella</taxon>
    </lineage>
</organism>
<dbReference type="GO" id="GO:0005576">
    <property type="term" value="C:extracellular region"/>
    <property type="evidence" value="ECO:0007669"/>
    <property type="project" value="UniProtKB-SubCell"/>
</dbReference>
<feature type="region of interest" description="Disordered" evidence="4">
    <location>
        <begin position="1"/>
        <end position="43"/>
    </location>
</feature>